<accession>A0A5B8LJE8</accession>
<evidence type="ECO:0008006" key="5">
    <source>
        <dbReference type="Google" id="ProtNLM"/>
    </source>
</evidence>
<organism evidence="3 4">
    <name type="scientific">Sphingomonas panacisoli</name>
    <dbReference type="NCBI Taxonomy" id="1813879"/>
    <lineage>
        <taxon>Bacteria</taxon>
        <taxon>Pseudomonadati</taxon>
        <taxon>Pseudomonadota</taxon>
        <taxon>Alphaproteobacteria</taxon>
        <taxon>Sphingomonadales</taxon>
        <taxon>Sphingomonadaceae</taxon>
        <taxon>Sphingomonas</taxon>
    </lineage>
</organism>
<feature type="signal peptide" evidence="2">
    <location>
        <begin position="1"/>
        <end position="20"/>
    </location>
</feature>
<keyword evidence="4" id="KW-1185">Reference proteome</keyword>
<feature type="compositionally biased region" description="Low complexity" evidence="1">
    <location>
        <begin position="43"/>
        <end position="76"/>
    </location>
</feature>
<gene>
    <name evidence="3" type="ORF">FPZ24_11255</name>
</gene>
<keyword evidence="2" id="KW-0732">Signal</keyword>
<proteinExistence type="predicted"/>
<feature type="chain" id="PRO_5022765722" description="Entericidin EcnAB" evidence="2">
    <location>
        <begin position="21"/>
        <end position="76"/>
    </location>
</feature>
<dbReference type="PROSITE" id="PS51257">
    <property type="entry name" value="PROKAR_LIPOPROTEIN"/>
    <property type="match status" value="1"/>
</dbReference>
<protein>
    <recommendedName>
        <fullName evidence="5">Entericidin EcnAB</fullName>
    </recommendedName>
</protein>
<reference evidence="3 4" key="1">
    <citation type="submission" date="2019-07" db="EMBL/GenBank/DDBJ databases">
        <title>Full genome sequence of Sphingomonas sp. 4R-6-7(HKS19).</title>
        <authorList>
            <person name="Im W.-T."/>
        </authorList>
    </citation>
    <scope>NUCLEOTIDE SEQUENCE [LARGE SCALE GENOMIC DNA]</scope>
    <source>
        <strain evidence="3 4">HKS19</strain>
    </source>
</reference>
<feature type="region of interest" description="Disordered" evidence="1">
    <location>
        <begin position="19"/>
        <end position="76"/>
    </location>
</feature>
<sequence length="76" mass="7220">MKTWLIAGIGLMALSGCSGGSSDAVGENSAGSIKTTAVGEVVATPSPTATPTADAGMTSNDTDATADTASDNAAAE</sequence>
<evidence type="ECO:0000256" key="1">
    <source>
        <dbReference type="SAM" id="MobiDB-lite"/>
    </source>
</evidence>
<name>A0A5B8LJE8_9SPHN</name>
<evidence type="ECO:0000313" key="4">
    <source>
        <dbReference type="Proteomes" id="UP000315673"/>
    </source>
</evidence>
<dbReference type="RefSeq" id="WP_146572035.1">
    <property type="nucleotide sequence ID" value="NZ_CP042306.1"/>
</dbReference>
<dbReference type="EMBL" id="CP042306">
    <property type="protein sequence ID" value="QDZ07989.1"/>
    <property type="molecule type" value="Genomic_DNA"/>
</dbReference>
<dbReference type="KEGG" id="spai:FPZ24_11255"/>
<evidence type="ECO:0000256" key="2">
    <source>
        <dbReference type="SAM" id="SignalP"/>
    </source>
</evidence>
<dbReference type="AlphaFoldDB" id="A0A5B8LJE8"/>
<dbReference type="Proteomes" id="UP000315673">
    <property type="component" value="Chromosome"/>
</dbReference>
<evidence type="ECO:0000313" key="3">
    <source>
        <dbReference type="EMBL" id="QDZ07989.1"/>
    </source>
</evidence>